<dbReference type="eggNOG" id="arCOG02911">
    <property type="taxonomic scope" value="Archaea"/>
</dbReference>
<evidence type="ECO:0000313" key="3">
    <source>
        <dbReference type="Proteomes" id="UP000001901"/>
    </source>
</evidence>
<evidence type="ECO:0000256" key="1">
    <source>
        <dbReference type="SAM" id="Phobius"/>
    </source>
</evidence>
<proteinExistence type="predicted"/>
<reference evidence="2 3" key="1">
    <citation type="journal article" date="2010" name="Stand. Genomic Sci.">
        <title>Complete genome sequence of Archaeoglobus profundus type strain (AV18).</title>
        <authorList>
            <person name="von Jan M."/>
            <person name="Lapidus A."/>
            <person name="Del Rio T.G."/>
            <person name="Copeland A."/>
            <person name="Tice H."/>
            <person name="Cheng J.F."/>
            <person name="Lucas S."/>
            <person name="Chen F."/>
            <person name="Nolan M."/>
            <person name="Goodwin L."/>
            <person name="Han C."/>
            <person name="Pitluck S."/>
            <person name="Liolios K."/>
            <person name="Ivanova N."/>
            <person name="Mavromatis K."/>
            <person name="Ovchinnikova G."/>
            <person name="Chertkov O."/>
            <person name="Pati A."/>
            <person name="Chen A."/>
            <person name="Palaniappan K."/>
            <person name="Land M."/>
            <person name="Hauser L."/>
            <person name="Chang Y.J."/>
            <person name="Jeffries C.D."/>
            <person name="Saunders E."/>
            <person name="Brettin T."/>
            <person name="Detter J.C."/>
            <person name="Chain P."/>
            <person name="Eichinger K."/>
            <person name="Huber H."/>
            <person name="Spring S."/>
            <person name="Rohde M."/>
            <person name="Goker M."/>
            <person name="Wirth R."/>
            <person name="Woyke T."/>
            <person name="Bristow J."/>
            <person name="Eisen J.A."/>
            <person name="Markowitz V."/>
            <person name="Hugenholtz P."/>
            <person name="Kyrpides N.C."/>
            <person name="Klenk H.P."/>
        </authorList>
    </citation>
    <scope>NUCLEOTIDE SEQUENCE [LARGE SCALE GENOMIC DNA]</scope>
    <source>
        <strain evidence="3">DSM 5631 / JCM 9629 / NBRC 100127 / Av18</strain>
    </source>
</reference>
<dbReference type="AlphaFoldDB" id="D2RHK7"/>
<keyword evidence="3" id="KW-1185">Reference proteome</keyword>
<dbReference type="Pfam" id="PF23960">
    <property type="entry name" value="DUF7289"/>
    <property type="match status" value="1"/>
</dbReference>
<sequence length="217" mass="23819">MNRLGVSIQVGMIMLLVTLTIAVAVVYTSLKPSVTKAVEISQEDTVLHYFKLLRFSLLKIVRGCPLSEVVVKSFGGYYSFERTGFVSVNGTTYSVYSLTYRSDTFEVSLENGALLLNSRIFEEPIILCNSSCLIVLPLIEGEGSVGGRGNVIVALEEVGRKYYRNATAITINSSRGNVWLDYFKSKGFDTDITDGNITVKFPNATDIIIVRIGCTLG</sequence>
<dbReference type="EMBL" id="CP001857">
    <property type="protein sequence ID" value="ADB57782.1"/>
    <property type="molecule type" value="Genomic_DNA"/>
</dbReference>
<dbReference type="KEGG" id="apo:Arcpr_0718"/>
<name>D2RHK7_ARCPA</name>
<dbReference type="GeneID" id="8739378"/>
<keyword evidence="1" id="KW-0472">Membrane</keyword>
<dbReference type="PaxDb" id="572546-Arcpr_0718"/>
<accession>D2RHK7</accession>
<keyword evidence="1" id="KW-0812">Transmembrane</keyword>
<dbReference type="InterPro" id="IPR055713">
    <property type="entry name" value="DUF7289"/>
</dbReference>
<gene>
    <name evidence="2" type="ordered locus">Arcpr_0718</name>
</gene>
<organism evidence="2 3">
    <name type="scientific">Archaeoglobus profundus (strain DSM 5631 / JCM 9629 / NBRC 100127 / Av18)</name>
    <dbReference type="NCBI Taxonomy" id="572546"/>
    <lineage>
        <taxon>Archaea</taxon>
        <taxon>Methanobacteriati</taxon>
        <taxon>Methanobacteriota</taxon>
        <taxon>Archaeoglobi</taxon>
        <taxon>Archaeoglobales</taxon>
        <taxon>Archaeoglobaceae</taxon>
        <taxon>Archaeoglobus</taxon>
    </lineage>
</organism>
<dbReference type="RefSeq" id="WP_012940118.1">
    <property type="nucleotide sequence ID" value="NC_013741.1"/>
</dbReference>
<feature type="transmembrane region" description="Helical" evidence="1">
    <location>
        <begin position="6"/>
        <end position="27"/>
    </location>
</feature>
<dbReference type="STRING" id="572546.Arcpr_0718"/>
<keyword evidence="1" id="KW-1133">Transmembrane helix</keyword>
<dbReference type="Proteomes" id="UP000001901">
    <property type="component" value="Chromosome"/>
</dbReference>
<protein>
    <submittedName>
        <fullName evidence="2">Uncharacterized protein</fullName>
    </submittedName>
</protein>
<dbReference type="HOGENOM" id="CLU_1269856_0_0_2"/>
<evidence type="ECO:0000313" key="2">
    <source>
        <dbReference type="EMBL" id="ADB57782.1"/>
    </source>
</evidence>